<keyword evidence="3" id="KW-0067">ATP-binding</keyword>
<reference evidence="6" key="2">
    <citation type="submission" date="2018-06" db="EMBL/GenBank/DDBJ databases">
        <title>Genome sequence of Rhodanobacteraceae bacterium strain Dysh456.</title>
        <authorList>
            <person name="Fukui M."/>
        </authorList>
    </citation>
    <scope>NUCLEOTIDE SEQUENCE [LARGE SCALE GENOMIC DNA]</scope>
    <source>
        <strain evidence="6">Dysh456</strain>
    </source>
</reference>
<dbReference type="PANTHER" id="PTHR43309">
    <property type="entry name" value="5-OXOPROLINASE SUBUNIT C"/>
    <property type="match status" value="1"/>
</dbReference>
<dbReference type="InterPro" id="IPR003778">
    <property type="entry name" value="CT_A_B"/>
</dbReference>
<protein>
    <submittedName>
        <fullName evidence="5">Allophanate hydrolase 2 subunit 2</fullName>
    </submittedName>
</protein>
<proteinExistence type="predicted"/>
<dbReference type="KEGG" id="rbd:ALSL_0089"/>
<evidence type="ECO:0000256" key="3">
    <source>
        <dbReference type="ARBA" id="ARBA00022840"/>
    </source>
</evidence>
<dbReference type="Gene3D" id="2.40.100.10">
    <property type="entry name" value="Cyclophilin-like"/>
    <property type="match status" value="1"/>
</dbReference>
<dbReference type="Pfam" id="PF02626">
    <property type="entry name" value="CT_A_B"/>
    <property type="match status" value="1"/>
</dbReference>
<evidence type="ECO:0000313" key="5">
    <source>
        <dbReference type="EMBL" id="BBD78763.1"/>
    </source>
</evidence>
<dbReference type="EMBL" id="AP018560">
    <property type="protein sequence ID" value="BBD78763.1"/>
    <property type="molecule type" value="Genomic_DNA"/>
</dbReference>
<dbReference type="SMART" id="SM00797">
    <property type="entry name" value="AHS2"/>
    <property type="match status" value="1"/>
</dbReference>
<evidence type="ECO:0000256" key="2">
    <source>
        <dbReference type="ARBA" id="ARBA00022801"/>
    </source>
</evidence>
<dbReference type="GO" id="GO:0016787">
    <property type="term" value="F:hydrolase activity"/>
    <property type="evidence" value="ECO:0007669"/>
    <property type="project" value="UniProtKB-KW"/>
</dbReference>
<dbReference type="Proteomes" id="UP000270530">
    <property type="component" value="Chromosome"/>
</dbReference>
<accession>A0A2Z6E1B5</accession>
<evidence type="ECO:0000256" key="1">
    <source>
        <dbReference type="ARBA" id="ARBA00022741"/>
    </source>
</evidence>
<evidence type="ECO:0000313" key="6">
    <source>
        <dbReference type="Proteomes" id="UP000270530"/>
    </source>
</evidence>
<evidence type="ECO:0000259" key="4">
    <source>
        <dbReference type="SMART" id="SM00797"/>
    </source>
</evidence>
<dbReference type="NCBIfam" id="TIGR00724">
    <property type="entry name" value="urea_amlyse_rel"/>
    <property type="match status" value="1"/>
</dbReference>
<dbReference type="AlphaFoldDB" id="A0A2Z6E1B5"/>
<gene>
    <name evidence="5" type="ORF">ALSL_0089</name>
</gene>
<dbReference type="SUPFAM" id="SSF50891">
    <property type="entry name" value="Cyclophilin-like"/>
    <property type="match status" value="1"/>
</dbReference>
<reference evidence="6" key="1">
    <citation type="submission" date="2018-04" db="EMBL/GenBank/DDBJ databases">
        <authorList>
            <person name="Watanabe M."/>
            <person name="Kojima H."/>
        </authorList>
    </citation>
    <scope>NUCLEOTIDE SEQUENCE [LARGE SCALE GENOMIC DNA]</scope>
    <source>
        <strain evidence="6">Dysh456</strain>
    </source>
</reference>
<dbReference type="InterPro" id="IPR029000">
    <property type="entry name" value="Cyclophilin-like_dom_sf"/>
</dbReference>
<keyword evidence="6" id="KW-1185">Reference proteome</keyword>
<organism evidence="5 6">
    <name type="scientific">Aerosticca soli</name>
    <dbReference type="NCBI Taxonomy" id="2010829"/>
    <lineage>
        <taxon>Bacteria</taxon>
        <taxon>Pseudomonadati</taxon>
        <taxon>Pseudomonadota</taxon>
        <taxon>Gammaproteobacteria</taxon>
        <taxon>Lysobacterales</taxon>
        <taxon>Rhodanobacteraceae</taxon>
        <taxon>Aerosticca</taxon>
    </lineage>
</organism>
<dbReference type="GO" id="GO:0005524">
    <property type="term" value="F:ATP binding"/>
    <property type="evidence" value="ECO:0007669"/>
    <property type="project" value="UniProtKB-KW"/>
</dbReference>
<sequence>MRAGLLSSVQDRGRFGWRHLGIVQSGALDALALELGNRLVGNAPTAAAIEITLGPARFRFTGATRVALTGGLFAAKLDDRPFSSGWSIPVPAGAVLSLPAASAGMRGYLCVSGGVAVPRVLGSRSTDLAAGFGGWQGRALRDGDALPLGAPAWAAGIHAPAFGVRLPENACGSCPQTAEAEPLTVRVMPGPEYGALPRATRRRWWTQTWRLSADSNRMGYRLTGAELDRGGQASLPSHAVVPGTIQVPPDGRPIILMNDAQTTGGYPRIGVVIAADLWRLAQLRLKAPVRFVPVTVAAAWAACWAERHYLRRIDAALRLAGLPGEPHDDSNG</sequence>
<keyword evidence="2 5" id="KW-0378">Hydrolase</keyword>
<dbReference type="InterPro" id="IPR052708">
    <property type="entry name" value="PxpC"/>
</dbReference>
<dbReference type="PANTHER" id="PTHR43309:SF3">
    <property type="entry name" value="5-OXOPROLINASE SUBUNIT C"/>
    <property type="match status" value="1"/>
</dbReference>
<name>A0A2Z6E1B5_9GAMM</name>
<feature type="domain" description="Carboxyltransferase" evidence="4">
    <location>
        <begin position="19"/>
        <end position="309"/>
    </location>
</feature>
<keyword evidence="1" id="KW-0547">Nucleotide-binding</keyword>